<dbReference type="SMART" id="SM00220">
    <property type="entry name" value="S_TKc"/>
    <property type="match status" value="1"/>
</dbReference>
<dbReference type="PROSITE" id="PS50011">
    <property type="entry name" value="PROTEIN_KINASE_DOM"/>
    <property type="match status" value="1"/>
</dbReference>
<dbReference type="InterPro" id="IPR000719">
    <property type="entry name" value="Prot_kinase_dom"/>
</dbReference>
<dbReference type="RefSeq" id="WP_344938967.1">
    <property type="nucleotide sequence ID" value="NZ_BAAAZR010000004.1"/>
</dbReference>
<feature type="binding site" evidence="7">
    <location>
        <position position="43"/>
    </location>
    <ligand>
        <name>ATP</name>
        <dbReference type="ChEBI" id="CHEBI:30616"/>
    </ligand>
</feature>
<dbReference type="SUPFAM" id="SSF56112">
    <property type="entry name" value="Protein kinase-like (PK-like)"/>
    <property type="match status" value="1"/>
</dbReference>
<keyword evidence="5" id="KW-0418">Kinase</keyword>
<keyword evidence="12" id="KW-1185">Reference proteome</keyword>
<dbReference type="PROSITE" id="PS00108">
    <property type="entry name" value="PROTEIN_KINASE_ST"/>
    <property type="match status" value="1"/>
</dbReference>
<evidence type="ECO:0000259" key="10">
    <source>
        <dbReference type="PROSITE" id="PS50011"/>
    </source>
</evidence>
<dbReference type="CDD" id="cd14014">
    <property type="entry name" value="STKc_PknB_like"/>
    <property type="match status" value="1"/>
</dbReference>
<dbReference type="Proteomes" id="UP001500888">
    <property type="component" value="Unassembled WGS sequence"/>
</dbReference>
<evidence type="ECO:0000313" key="12">
    <source>
        <dbReference type="Proteomes" id="UP001500888"/>
    </source>
</evidence>
<evidence type="ECO:0000256" key="5">
    <source>
        <dbReference type="ARBA" id="ARBA00022777"/>
    </source>
</evidence>
<dbReference type="PROSITE" id="PS00107">
    <property type="entry name" value="PROTEIN_KINASE_ATP"/>
    <property type="match status" value="1"/>
</dbReference>
<feature type="transmembrane region" description="Helical" evidence="9">
    <location>
        <begin position="287"/>
        <end position="308"/>
    </location>
</feature>
<reference evidence="12" key="1">
    <citation type="journal article" date="2019" name="Int. J. Syst. Evol. Microbiol.">
        <title>The Global Catalogue of Microorganisms (GCM) 10K type strain sequencing project: providing services to taxonomists for standard genome sequencing and annotation.</title>
        <authorList>
            <consortium name="The Broad Institute Genomics Platform"/>
            <consortium name="The Broad Institute Genome Sequencing Center for Infectious Disease"/>
            <person name="Wu L."/>
            <person name="Ma J."/>
        </authorList>
    </citation>
    <scope>NUCLEOTIDE SEQUENCE [LARGE SCALE GENOMIC DNA]</scope>
    <source>
        <strain evidence="12">JCM 16908</strain>
    </source>
</reference>
<evidence type="ECO:0000256" key="2">
    <source>
        <dbReference type="ARBA" id="ARBA00022527"/>
    </source>
</evidence>
<dbReference type="InterPro" id="IPR008271">
    <property type="entry name" value="Ser/Thr_kinase_AS"/>
</dbReference>
<feature type="domain" description="Protein kinase" evidence="10">
    <location>
        <begin position="14"/>
        <end position="270"/>
    </location>
</feature>
<keyword evidence="6 7" id="KW-0067">ATP-binding</keyword>
<evidence type="ECO:0000256" key="1">
    <source>
        <dbReference type="ARBA" id="ARBA00012513"/>
    </source>
</evidence>
<dbReference type="PANTHER" id="PTHR43289:SF6">
    <property type="entry name" value="SERINE_THREONINE-PROTEIN KINASE NEKL-3"/>
    <property type="match status" value="1"/>
</dbReference>
<sequence>MKVAEPQRRVAGRYRLVETIGRGGMGVVWLAHDELLDRPVAVKEVLHRAMSEEDRVSFNRRTIREARAAGRLDHPSVVVVHDVIEEDGRPWIVMQLVRSRSLGQVLRADGPLDPPTVAEIGAQVLDALRAAHAAGVLHRDVKPENVLLTDAGRVVLTDFGIATMPEETALTTTGNLSGTPAFIPPERLQGRPAVPESDLWSLGATLYAAVEGRAPFDRGAPVPTMAAVLNEQPEPTRLAGPLGPVLEGLLRKEPGRRMPAAAAAEALRRVASSGGQAPGRRRSPARLVLLAVLPVLLVAAGVAAWYGYRQYAGAAVAMPSISVTSAPTATPSAAVPVSSPPATPIRTPGPRRPALPNGWRTHVDRLGFSLSLPAGWKEFGREKTRVRFRLPGSPSYLLIDTTPWGDGDPLAALRMVERQSLDTEKLPGYRLLALRSLTFAGRRAADWEFTWEMRSGRAHVLDRAFTTADGRQFAMYLHTTEAEWDENSTYFDRFARSFRLS</sequence>
<name>A0ABP7HY76_9ACTN</name>
<dbReference type="Pfam" id="PF00069">
    <property type="entry name" value="Pkinase"/>
    <property type="match status" value="1"/>
</dbReference>
<protein>
    <recommendedName>
        <fullName evidence="1">non-specific serine/threonine protein kinase</fullName>
        <ecNumber evidence="1">2.7.11.1</ecNumber>
    </recommendedName>
</protein>
<comment type="caution">
    <text evidence="11">The sequence shown here is derived from an EMBL/GenBank/DDBJ whole genome shotgun (WGS) entry which is preliminary data.</text>
</comment>
<dbReference type="Gene3D" id="3.40.1000.10">
    <property type="entry name" value="Mog1/PsbP, alpha/beta/alpha sandwich"/>
    <property type="match status" value="1"/>
</dbReference>
<dbReference type="EC" id="2.7.11.1" evidence="1"/>
<keyword evidence="2" id="KW-0723">Serine/threonine-protein kinase</keyword>
<evidence type="ECO:0000256" key="9">
    <source>
        <dbReference type="SAM" id="Phobius"/>
    </source>
</evidence>
<evidence type="ECO:0000256" key="6">
    <source>
        <dbReference type="ARBA" id="ARBA00022840"/>
    </source>
</evidence>
<keyword evidence="9" id="KW-0812">Transmembrane</keyword>
<accession>A0ABP7HY76</accession>
<dbReference type="InterPro" id="IPR011009">
    <property type="entry name" value="Kinase-like_dom_sf"/>
</dbReference>
<evidence type="ECO:0000256" key="3">
    <source>
        <dbReference type="ARBA" id="ARBA00022679"/>
    </source>
</evidence>
<keyword evidence="4 7" id="KW-0547">Nucleotide-binding</keyword>
<dbReference type="Gene3D" id="1.10.510.10">
    <property type="entry name" value="Transferase(Phosphotransferase) domain 1"/>
    <property type="match status" value="1"/>
</dbReference>
<keyword evidence="9" id="KW-1133">Transmembrane helix</keyword>
<evidence type="ECO:0000256" key="8">
    <source>
        <dbReference type="SAM" id="MobiDB-lite"/>
    </source>
</evidence>
<evidence type="ECO:0000256" key="7">
    <source>
        <dbReference type="PROSITE-ProRule" id="PRU10141"/>
    </source>
</evidence>
<keyword evidence="9" id="KW-0472">Membrane</keyword>
<evidence type="ECO:0000256" key="4">
    <source>
        <dbReference type="ARBA" id="ARBA00022741"/>
    </source>
</evidence>
<dbReference type="InterPro" id="IPR017441">
    <property type="entry name" value="Protein_kinase_ATP_BS"/>
</dbReference>
<organism evidence="11 12">
    <name type="scientific">Sphaerisporangium flaviroseum</name>
    <dbReference type="NCBI Taxonomy" id="509199"/>
    <lineage>
        <taxon>Bacteria</taxon>
        <taxon>Bacillati</taxon>
        <taxon>Actinomycetota</taxon>
        <taxon>Actinomycetes</taxon>
        <taxon>Streptosporangiales</taxon>
        <taxon>Streptosporangiaceae</taxon>
        <taxon>Sphaerisporangium</taxon>
    </lineage>
</organism>
<dbReference type="EMBL" id="BAAAZR010000004">
    <property type="protein sequence ID" value="GAA3807228.1"/>
    <property type="molecule type" value="Genomic_DNA"/>
</dbReference>
<evidence type="ECO:0000313" key="11">
    <source>
        <dbReference type="EMBL" id="GAA3807228.1"/>
    </source>
</evidence>
<keyword evidence="3" id="KW-0808">Transferase</keyword>
<gene>
    <name evidence="11" type="ORF">GCM10022226_29260</name>
</gene>
<feature type="region of interest" description="Disordered" evidence="8">
    <location>
        <begin position="331"/>
        <end position="357"/>
    </location>
</feature>
<dbReference type="PANTHER" id="PTHR43289">
    <property type="entry name" value="MITOGEN-ACTIVATED PROTEIN KINASE KINASE KINASE 20-RELATED"/>
    <property type="match status" value="1"/>
</dbReference>
<proteinExistence type="predicted"/>
<dbReference type="Gene3D" id="3.30.200.20">
    <property type="entry name" value="Phosphorylase Kinase, domain 1"/>
    <property type="match status" value="1"/>
</dbReference>